<dbReference type="PANTHER" id="PTHR13887">
    <property type="entry name" value="GLUTATHIONE S-TRANSFERASE KAPPA"/>
    <property type="match status" value="1"/>
</dbReference>
<dbReference type="Pfam" id="PF01323">
    <property type="entry name" value="DSBA"/>
    <property type="match status" value="1"/>
</dbReference>
<reference evidence="2 3" key="1">
    <citation type="journal article" date="2024" name="J. Plant Pathol.">
        <title>Sequence and assembly of the genome of Seiridium unicorne, isolate CBS 538.82, causal agent of cypress canker disease.</title>
        <authorList>
            <person name="Scali E."/>
            <person name="Rocca G.D."/>
            <person name="Danti R."/>
            <person name="Garbelotto M."/>
            <person name="Barberini S."/>
            <person name="Baroncelli R."/>
            <person name="Emiliani G."/>
        </authorList>
    </citation>
    <scope>NUCLEOTIDE SEQUENCE [LARGE SCALE GENOMIC DNA]</scope>
    <source>
        <strain evidence="2 3">BM-138-508</strain>
    </source>
</reference>
<dbReference type="PANTHER" id="PTHR13887:SF41">
    <property type="entry name" value="THIOREDOXIN SUPERFAMILY PROTEIN"/>
    <property type="match status" value="1"/>
</dbReference>
<accession>A0ABR2VIE1</accession>
<comment type="caution">
    <text evidence="2">The sequence shown here is derived from an EMBL/GenBank/DDBJ whole genome shotgun (WGS) entry which is preliminary data.</text>
</comment>
<name>A0ABR2VIE1_9PEZI</name>
<gene>
    <name evidence="2" type="ORF">SUNI508_00184</name>
</gene>
<feature type="domain" description="DSBA-like thioredoxin" evidence="1">
    <location>
        <begin position="5"/>
        <end position="207"/>
    </location>
</feature>
<dbReference type="EMBL" id="JARVKF010000001">
    <property type="protein sequence ID" value="KAK9426657.1"/>
    <property type="molecule type" value="Genomic_DNA"/>
</dbReference>
<proteinExistence type="predicted"/>
<dbReference type="InterPro" id="IPR001853">
    <property type="entry name" value="DSBA-like_thioredoxin_dom"/>
</dbReference>
<evidence type="ECO:0000259" key="1">
    <source>
        <dbReference type="Pfam" id="PF01323"/>
    </source>
</evidence>
<organism evidence="2 3">
    <name type="scientific">Seiridium unicorne</name>
    <dbReference type="NCBI Taxonomy" id="138068"/>
    <lineage>
        <taxon>Eukaryota</taxon>
        <taxon>Fungi</taxon>
        <taxon>Dikarya</taxon>
        <taxon>Ascomycota</taxon>
        <taxon>Pezizomycotina</taxon>
        <taxon>Sordariomycetes</taxon>
        <taxon>Xylariomycetidae</taxon>
        <taxon>Amphisphaeriales</taxon>
        <taxon>Sporocadaceae</taxon>
        <taxon>Seiridium</taxon>
    </lineage>
</organism>
<dbReference type="SUPFAM" id="SSF52833">
    <property type="entry name" value="Thioredoxin-like"/>
    <property type="match status" value="1"/>
</dbReference>
<keyword evidence="3" id="KW-1185">Reference proteome</keyword>
<dbReference type="InterPro" id="IPR036249">
    <property type="entry name" value="Thioredoxin-like_sf"/>
</dbReference>
<sequence length="220" mass="24655">MKFDIKIISDSVCPWCYVGKRRVEAGIAAYRSAHPSSDDTFNVTWYPYYLDPNAPFEGEVKADRYKRRFGDAKFGQIQEMLGAAGKEVGINFSFGGRTGHTLNSHRLIQLAGQQGQEMQNKVVGELFKRYFELEQDITDKEMLRSAAEAAGLNGEEVKAYLDSDEGVEVVEDEVTKAQQLGVRGVPNIRINDMFEAPGAVDADVFRRIFEKIAEVSEKKA</sequence>
<evidence type="ECO:0000313" key="3">
    <source>
        <dbReference type="Proteomes" id="UP001408356"/>
    </source>
</evidence>
<dbReference type="Gene3D" id="3.40.30.10">
    <property type="entry name" value="Glutaredoxin"/>
    <property type="match status" value="1"/>
</dbReference>
<dbReference type="Proteomes" id="UP001408356">
    <property type="component" value="Unassembled WGS sequence"/>
</dbReference>
<protein>
    <submittedName>
        <fullName evidence="2">Thioredoxin-like protein</fullName>
    </submittedName>
</protein>
<dbReference type="CDD" id="cd03024">
    <property type="entry name" value="DsbA_FrnE"/>
    <property type="match status" value="1"/>
</dbReference>
<evidence type="ECO:0000313" key="2">
    <source>
        <dbReference type="EMBL" id="KAK9426657.1"/>
    </source>
</evidence>